<protein>
    <submittedName>
        <fullName evidence="2">Arylesterase</fullName>
    </submittedName>
</protein>
<proteinExistence type="predicted"/>
<dbReference type="CDD" id="cd01822">
    <property type="entry name" value="Lysophospholipase_L1_like"/>
    <property type="match status" value="1"/>
</dbReference>
<feature type="domain" description="SGNH hydrolase-type esterase" evidence="1">
    <location>
        <begin position="18"/>
        <end position="177"/>
    </location>
</feature>
<dbReference type="Pfam" id="PF13472">
    <property type="entry name" value="Lipase_GDSL_2"/>
    <property type="match status" value="1"/>
</dbReference>
<name>A0A9X7UYJ0_9GAMM</name>
<dbReference type="GO" id="GO:0004622">
    <property type="term" value="F:phosphatidylcholine lysophospholipase activity"/>
    <property type="evidence" value="ECO:0007669"/>
    <property type="project" value="TreeGrafter"/>
</dbReference>
<dbReference type="EMBL" id="CP046056">
    <property type="protein sequence ID" value="QQD25402.1"/>
    <property type="molecule type" value="Genomic_DNA"/>
</dbReference>
<keyword evidence="3" id="KW-1185">Reference proteome</keyword>
<sequence length="197" mass="21463">MMLSALPLLARAEPVILVVGDSISAGFGVPLQQGWVALLQRNVQQRQPQLQVINASSSGETTQGGLTRLPALLKQHQPDLTIIELGGNDGLRGTPIPVIRRNLERMVQLAQAAGSDVMLLGMQIPPNYGARYTELFSRSFTELAERFELPVVPFLLDGIATEPGLMQSDGIHPTAAAQPRMTALVEPLVQQWLQERQ</sequence>
<dbReference type="Gene3D" id="3.40.50.1110">
    <property type="entry name" value="SGNH hydrolase"/>
    <property type="match status" value="1"/>
</dbReference>
<accession>A0A9X7UYJ0</accession>
<evidence type="ECO:0000313" key="2">
    <source>
        <dbReference type="EMBL" id="QQD25402.1"/>
    </source>
</evidence>
<dbReference type="InterPro" id="IPR051532">
    <property type="entry name" value="Ester_Hydrolysis_Enzymes"/>
</dbReference>
<organism evidence="2 3">
    <name type="scientific">Venatoribacter cucullus</name>
    <dbReference type="NCBI Taxonomy" id="2661630"/>
    <lineage>
        <taxon>Bacteria</taxon>
        <taxon>Pseudomonadati</taxon>
        <taxon>Pseudomonadota</taxon>
        <taxon>Gammaproteobacteria</taxon>
        <taxon>Oceanospirillales</taxon>
        <taxon>Oceanospirillaceae</taxon>
        <taxon>Venatoribacter</taxon>
    </lineage>
</organism>
<dbReference type="AlphaFoldDB" id="A0A9X7UYJ0"/>
<evidence type="ECO:0000259" key="1">
    <source>
        <dbReference type="Pfam" id="PF13472"/>
    </source>
</evidence>
<gene>
    <name evidence="2" type="ORF">GJQ55_01480</name>
</gene>
<dbReference type="InterPro" id="IPR008265">
    <property type="entry name" value="Lipase_GDSL_AS"/>
</dbReference>
<dbReference type="SUPFAM" id="SSF52266">
    <property type="entry name" value="SGNH hydrolase"/>
    <property type="match status" value="1"/>
</dbReference>
<dbReference type="Proteomes" id="UP000596074">
    <property type="component" value="Chromosome"/>
</dbReference>
<dbReference type="GO" id="GO:0006629">
    <property type="term" value="P:lipid metabolic process"/>
    <property type="evidence" value="ECO:0007669"/>
    <property type="project" value="InterPro"/>
</dbReference>
<dbReference type="PANTHER" id="PTHR30383">
    <property type="entry name" value="THIOESTERASE 1/PROTEASE 1/LYSOPHOSPHOLIPASE L1"/>
    <property type="match status" value="1"/>
</dbReference>
<evidence type="ECO:0000313" key="3">
    <source>
        <dbReference type="Proteomes" id="UP000596074"/>
    </source>
</evidence>
<dbReference type="InterPro" id="IPR036514">
    <property type="entry name" value="SGNH_hydro_sf"/>
</dbReference>
<dbReference type="InterPro" id="IPR013830">
    <property type="entry name" value="SGNH_hydro"/>
</dbReference>
<dbReference type="KEGG" id="vcw:GJQ55_01480"/>
<reference evidence="2 3" key="1">
    <citation type="submission" date="2019-11" db="EMBL/GenBank/DDBJ databases">
        <title>Venatorbacter sp. nov. a predator of Campylobacter and other Gram-negative bacteria.</title>
        <authorList>
            <person name="Saeedi A."/>
            <person name="Cummings N.J."/>
            <person name="Connerton I.F."/>
            <person name="Connerton P.L."/>
        </authorList>
    </citation>
    <scope>NUCLEOTIDE SEQUENCE [LARGE SCALE GENOMIC DNA]</scope>
    <source>
        <strain evidence="2">XL5</strain>
    </source>
</reference>
<dbReference type="PROSITE" id="PS01098">
    <property type="entry name" value="LIPASE_GDSL_SER"/>
    <property type="match status" value="1"/>
</dbReference>
<dbReference type="PANTHER" id="PTHR30383:SF24">
    <property type="entry name" value="THIOESTERASE 1_PROTEASE 1_LYSOPHOSPHOLIPASE L1"/>
    <property type="match status" value="1"/>
</dbReference>